<name>X1MXB7_9ZZZZ</name>
<evidence type="ECO:0000313" key="1">
    <source>
        <dbReference type="EMBL" id="GAI19335.1"/>
    </source>
</evidence>
<accession>X1MXB7</accession>
<dbReference type="EMBL" id="BARV01019687">
    <property type="protein sequence ID" value="GAI19335.1"/>
    <property type="molecule type" value="Genomic_DNA"/>
</dbReference>
<reference evidence="1" key="1">
    <citation type="journal article" date="2014" name="Front. Microbiol.">
        <title>High frequency of phylogenetically diverse reductive dehalogenase-homologous genes in deep subseafloor sedimentary metagenomes.</title>
        <authorList>
            <person name="Kawai M."/>
            <person name="Futagami T."/>
            <person name="Toyoda A."/>
            <person name="Takaki Y."/>
            <person name="Nishi S."/>
            <person name="Hori S."/>
            <person name="Arai W."/>
            <person name="Tsubouchi T."/>
            <person name="Morono Y."/>
            <person name="Uchiyama I."/>
            <person name="Ito T."/>
            <person name="Fujiyama A."/>
            <person name="Inagaki F."/>
            <person name="Takami H."/>
        </authorList>
    </citation>
    <scope>NUCLEOTIDE SEQUENCE</scope>
    <source>
        <strain evidence="1">Expedition CK06-06</strain>
    </source>
</reference>
<gene>
    <name evidence="1" type="ORF">S06H3_33032</name>
</gene>
<comment type="caution">
    <text evidence="1">The sequence shown here is derived from an EMBL/GenBank/DDBJ whole genome shotgun (WGS) entry which is preliminary data.</text>
</comment>
<feature type="non-terminal residue" evidence="1">
    <location>
        <position position="1"/>
    </location>
</feature>
<dbReference type="AlphaFoldDB" id="X1MXB7"/>
<sequence>AVILMGPVIGTIGNLIKFDPKGLAIPFQKAEIATDPVCGMRVDTKKD</sequence>
<organism evidence="1">
    <name type="scientific">marine sediment metagenome</name>
    <dbReference type="NCBI Taxonomy" id="412755"/>
    <lineage>
        <taxon>unclassified sequences</taxon>
        <taxon>metagenomes</taxon>
        <taxon>ecological metagenomes</taxon>
    </lineage>
</organism>
<protein>
    <submittedName>
        <fullName evidence="1">Uncharacterized protein</fullName>
    </submittedName>
</protein>
<proteinExistence type="predicted"/>